<feature type="domain" description="DUF8201" evidence="2">
    <location>
        <begin position="1"/>
        <end position="428"/>
    </location>
</feature>
<feature type="transmembrane region" description="Helical" evidence="1">
    <location>
        <begin position="248"/>
        <end position="276"/>
    </location>
</feature>
<keyword evidence="4" id="KW-1185">Reference proteome</keyword>
<feature type="transmembrane region" description="Helical" evidence="1">
    <location>
        <begin position="423"/>
        <end position="443"/>
    </location>
</feature>
<organism evidence="3 4">
    <name type="scientific">Chitinophaga oryziterrae</name>
    <dbReference type="NCBI Taxonomy" id="1031224"/>
    <lineage>
        <taxon>Bacteria</taxon>
        <taxon>Pseudomonadati</taxon>
        <taxon>Bacteroidota</taxon>
        <taxon>Chitinophagia</taxon>
        <taxon>Chitinophagales</taxon>
        <taxon>Chitinophagaceae</taxon>
        <taxon>Chitinophaga</taxon>
    </lineage>
</organism>
<evidence type="ECO:0000256" key="1">
    <source>
        <dbReference type="SAM" id="Phobius"/>
    </source>
</evidence>
<dbReference type="EMBL" id="WRXO01000012">
    <property type="protein sequence ID" value="MVT44624.1"/>
    <property type="molecule type" value="Genomic_DNA"/>
</dbReference>
<feature type="transmembrane region" description="Helical" evidence="1">
    <location>
        <begin position="62"/>
        <end position="80"/>
    </location>
</feature>
<evidence type="ECO:0000313" key="3">
    <source>
        <dbReference type="EMBL" id="MVT44624.1"/>
    </source>
</evidence>
<feature type="transmembrane region" description="Helical" evidence="1">
    <location>
        <begin position="448"/>
        <end position="467"/>
    </location>
</feature>
<evidence type="ECO:0000313" key="4">
    <source>
        <dbReference type="Proteomes" id="UP000468388"/>
    </source>
</evidence>
<dbReference type="Proteomes" id="UP000468388">
    <property type="component" value="Unassembled WGS sequence"/>
</dbReference>
<dbReference type="AlphaFoldDB" id="A0A6N8JI25"/>
<dbReference type="InterPro" id="IPR058065">
    <property type="entry name" value="LIC_10190-like"/>
</dbReference>
<dbReference type="RefSeq" id="WP_157303414.1">
    <property type="nucleotide sequence ID" value="NZ_BAAAZB010000018.1"/>
</dbReference>
<accession>A0A6N8JI25</accession>
<dbReference type="NCBIfam" id="NF047510">
    <property type="entry name" value="LIC_10190_fam"/>
    <property type="match status" value="1"/>
</dbReference>
<feature type="transmembrane region" description="Helical" evidence="1">
    <location>
        <begin position="172"/>
        <end position="189"/>
    </location>
</feature>
<name>A0A6N8JI25_9BACT</name>
<keyword evidence="1" id="KW-1133">Transmembrane helix</keyword>
<evidence type="ECO:0000259" key="2">
    <source>
        <dbReference type="Pfam" id="PF26626"/>
    </source>
</evidence>
<keyword evidence="1" id="KW-0812">Transmembrane</keyword>
<keyword evidence="1" id="KW-0472">Membrane</keyword>
<feature type="transmembrane region" description="Helical" evidence="1">
    <location>
        <begin position="6"/>
        <end position="26"/>
    </location>
</feature>
<feature type="transmembrane region" description="Helical" evidence="1">
    <location>
        <begin position="288"/>
        <end position="314"/>
    </location>
</feature>
<dbReference type="InterPro" id="IPR058514">
    <property type="entry name" value="DUF8201"/>
</dbReference>
<proteinExistence type="predicted"/>
<dbReference type="OrthoDB" id="344987at2"/>
<reference evidence="3 4" key="1">
    <citation type="submission" date="2019-12" db="EMBL/GenBank/DDBJ databases">
        <title>The draft genomic sequence of strain Chitinophaga oryziterrae JCM 16595.</title>
        <authorList>
            <person name="Zhang X."/>
        </authorList>
    </citation>
    <scope>NUCLEOTIDE SEQUENCE [LARGE SCALE GENOMIC DNA]</scope>
    <source>
        <strain evidence="3 4">JCM 16595</strain>
    </source>
</reference>
<feature type="transmembrane region" description="Helical" evidence="1">
    <location>
        <begin position="101"/>
        <end position="119"/>
    </location>
</feature>
<gene>
    <name evidence="3" type="ORF">GO495_28790</name>
</gene>
<sequence>MLFLFVKFLYIIILSFLYGHTIQRLLGQPSSLSGQTSFPLTALTGLFGISVIAAYLSLFIPLAGLAHGIILGIGIICFLFTRKSVAEQLRQASGASIGMKLFFIIAILYAVTLSAQQSITYDEGLYYAQFIKWMQFYKVVPGLANLHVRFGFNSHWHVLAAVFNFSWLTGNTSNHINGVLYLLVVLYLLPGKEDVSFIRFLKLGLLVLINMPQVCVYNVIAPAADLPVFYLGCLLVVVWLENNPTGNVFLLLAPLFLVTVKVSAVPVLLITLLLFVQLLRNKSYAKSAVLVAVSLLIFAPWLIRNIILTGYPLFPMELPDLFHTGWSVPLSVIHATRQDITSFAFYRTADIARLLNDSLFQRFSTWFMHSVRVYDKLLLLFALVSPVIVFLKRKQLPTNFLPIYIFLVLGCCFWLIQAPDPRFAYGYLAPLFVITIALCLPFLQQARYLLLFCLLDVVMFQAATLILHSRLHKTFVAQKIIQDVPDHTVILPAPYSTQPVETDEAPFHMYIPLNTELCWDNPLPCADHMPKGVTMRGGSLGDGFVHEK</sequence>
<comment type="caution">
    <text evidence="3">The sequence shown here is derived from an EMBL/GenBank/DDBJ whole genome shotgun (WGS) entry which is preliminary data.</text>
</comment>
<feature type="transmembrane region" description="Helical" evidence="1">
    <location>
        <begin position="398"/>
        <end position="417"/>
    </location>
</feature>
<protein>
    <recommendedName>
        <fullName evidence="2">DUF8201 domain-containing protein</fullName>
    </recommendedName>
</protein>
<feature type="transmembrane region" description="Helical" evidence="1">
    <location>
        <begin position="373"/>
        <end position="391"/>
    </location>
</feature>
<dbReference type="Pfam" id="PF26626">
    <property type="entry name" value="DUF8201"/>
    <property type="match status" value="1"/>
</dbReference>